<dbReference type="AlphaFoldDB" id="A0A1B7P640"/>
<sequence>MPISSGEFRIDNLSQGEIVHQRCLIIKGSCTTAEETGFLTVENQDASGTQNFPPQSQPVVEGRFTFLIMLSEGLNQLIIRYGSHKNNSMAPTPSAKTIVFSINYYPLLQCPPLHLAIMVAQDSPLVIDCPPAKLGGLPNGHSTLDAVIAKFRTTAYMWQALTAEDMRMKGLGRRSFRLEEERTADTTSQAFLYEQTERALHANKTIRSTAKIHLVGTDKTIAELRDPNIAQQNSRASDKGRLFDIFLDALKNYGSPFKPSSHPVVAG</sequence>
<dbReference type="Pfam" id="PF12044">
    <property type="entry name" value="Metallopep"/>
    <property type="match status" value="1"/>
</dbReference>
<gene>
    <name evidence="1" type="ORF">ACJ72_01163</name>
</gene>
<dbReference type="PANTHER" id="PTHR21054:SF2">
    <property type="entry name" value="MIP04191P"/>
    <property type="match status" value="1"/>
</dbReference>
<dbReference type="PANTHER" id="PTHR21054">
    <property type="entry name" value="ZINC METALLOPROTEINASE-RELATED"/>
    <property type="match status" value="1"/>
</dbReference>
<dbReference type="EMBL" id="LGUA01000074">
    <property type="protein sequence ID" value="OAX84463.1"/>
    <property type="molecule type" value="Genomic_DNA"/>
</dbReference>
<organism evidence="1 2">
    <name type="scientific">Emergomyces africanus</name>
    <dbReference type="NCBI Taxonomy" id="1955775"/>
    <lineage>
        <taxon>Eukaryota</taxon>
        <taxon>Fungi</taxon>
        <taxon>Dikarya</taxon>
        <taxon>Ascomycota</taxon>
        <taxon>Pezizomycotina</taxon>
        <taxon>Eurotiomycetes</taxon>
        <taxon>Eurotiomycetidae</taxon>
        <taxon>Onygenales</taxon>
        <taxon>Ajellomycetaceae</taxon>
        <taxon>Emergomyces</taxon>
    </lineage>
</organism>
<dbReference type="Proteomes" id="UP000091918">
    <property type="component" value="Unassembled WGS sequence"/>
</dbReference>
<proteinExistence type="predicted"/>
<dbReference type="GO" id="GO:0005737">
    <property type="term" value="C:cytoplasm"/>
    <property type="evidence" value="ECO:0007669"/>
    <property type="project" value="TreeGrafter"/>
</dbReference>
<evidence type="ECO:0000313" key="2">
    <source>
        <dbReference type="Proteomes" id="UP000091918"/>
    </source>
</evidence>
<reference evidence="1 2" key="1">
    <citation type="submission" date="2015-07" db="EMBL/GenBank/DDBJ databases">
        <title>Emmonsia species relationships and genome sequence.</title>
        <authorList>
            <person name="Cuomo C.A."/>
            <person name="Schwartz I.S."/>
            <person name="Kenyon C."/>
            <person name="de Hoog G.S."/>
            <person name="Govender N.P."/>
            <person name="Botha A."/>
            <person name="Moreno L."/>
            <person name="de Vries M."/>
            <person name="Munoz J.F."/>
            <person name="Stielow J.B."/>
        </authorList>
    </citation>
    <scope>NUCLEOTIDE SEQUENCE [LARGE SCALE GENOMIC DNA]</scope>
    <source>
        <strain evidence="1 2">CBS 136260</strain>
    </source>
</reference>
<protein>
    <submittedName>
        <fullName evidence="1">Uncharacterized protein</fullName>
    </submittedName>
</protein>
<evidence type="ECO:0000313" key="1">
    <source>
        <dbReference type="EMBL" id="OAX84463.1"/>
    </source>
</evidence>
<dbReference type="InterPro" id="IPR053002">
    <property type="entry name" value="Metalloproteinase_M10B"/>
</dbReference>
<comment type="caution">
    <text evidence="1">The sequence shown here is derived from an EMBL/GenBank/DDBJ whole genome shotgun (WGS) entry which is preliminary data.</text>
</comment>
<name>A0A1B7P640_9EURO</name>
<keyword evidence="2" id="KW-1185">Reference proteome</keyword>
<dbReference type="InterPro" id="IPR021917">
    <property type="entry name" value="Unchr_Zn-peptidase-like"/>
</dbReference>
<dbReference type="OrthoDB" id="74460at2759"/>
<accession>A0A1B7P640</accession>